<dbReference type="RefSeq" id="WP_093913685.1">
    <property type="nucleotide sequence ID" value="NZ_FONL01000010.1"/>
</dbReference>
<organism evidence="1 2">
    <name type="scientific">Succiniclasticum ruminis DSM 9236</name>
    <dbReference type="NCBI Taxonomy" id="1123323"/>
    <lineage>
        <taxon>Bacteria</taxon>
        <taxon>Bacillati</taxon>
        <taxon>Bacillota</taxon>
        <taxon>Negativicutes</taxon>
        <taxon>Acidaminococcales</taxon>
        <taxon>Acidaminococcaceae</taxon>
        <taxon>Succiniclasticum</taxon>
    </lineage>
</organism>
<dbReference type="STRING" id="1123323.SAMN05216245_11018"/>
<reference evidence="1 2" key="1">
    <citation type="submission" date="2016-10" db="EMBL/GenBank/DDBJ databases">
        <authorList>
            <person name="de Groot N.N."/>
        </authorList>
    </citation>
    <scope>NUCLEOTIDE SEQUENCE [LARGE SCALE GENOMIC DNA]</scope>
    <source>
        <strain evidence="1 2">DSM 9236</strain>
    </source>
</reference>
<sequence>MKESIKFNNGARECEFLFNIRSLKEMEQELGFSLNLLFTPNVALGLRLMTIHFTQLGVKYGLQDKQPEDKDPYGFIERYCDSGGTLDTLNAHILAAIDATNLFTEGPAAKREEIRKVLEKA</sequence>
<evidence type="ECO:0000313" key="2">
    <source>
        <dbReference type="Proteomes" id="UP000198896"/>
    </source>
</evidence>
<name>A0A1I2BV11_9FIRM</name>
<dbReference type="Proteomes" id="UP000198896">
    <property type="component" value="Unassembled WGS sequence"/>
</dbReference>
<evidence type="ECO:0000313" key="1">
    <source>
        <dbReference type="EMBL" id="SFE59911.1"/>
    </source>
</evidence>
<protein>
    <submittedName>
        <fullName evidence="1">Uncharacterized protein</fullName>
    </submittedName>
</protein>
<gene>
    <name evidence="1" type="ORF">SAMN05216245_11018</name>
</gene>
<dbReference type="AlphaFoldDB" id="A0A1I2BV11"/>
<dbReference type="EMBL" id="FONL01000010">
    <property type="protein sequence ID" value="SFE59911.1"/>
    <property type="molecule type" value="Genomic_DNA"/>
</dbReference>
<accession>A0A1I2BV11</accession>
<proteinExistence type="predicted"/>
<keyword evidence="2" id="KW-1185">Reference proteome</keyword>